<dbReference type="GO" id="GO:0034458">
    <property type="term" value="F:3'-5' RNA helicase activity"/>
    <property type="evidence" value="ECO:0007669"/>
    <property type="project" value="UniProtKB-UniRule"/>
</dbReference>
<dbReference type="GO" id="GO:0000027">
    <property type="term" value="P:ribosomal large subunit assembly"/>
    <property type="evidence" value="ECO:0007669"/>
    <property type="project" value="UniProtKB-UniRule"/>
</dbReference>
<dbReference type="InterPro" id="IPR027417">
    <property type="entry name" value="P-loop_NTPase"/>
</dbReference>
<dbReference type="SMART" id="SM00490">
    <property type="entry name" value="HELICc"/>
    <property type="match status" value="1"/>
</dbReference>
<dbReference type="SMART" id="SM00487">
    <property type="entry name" value="DEXDc"/>
    <property type="match status" value="1"/>
</dbReference>
<evidence type="ECO:0000256" key="5">
    <source>
        <dbReference type="HAMAP-Rule" id="MF_00965"/>
    </source>
</evidence>
<comment type="subcellular location">
    <subcellularLocation>
        <location evidence="5">Cytoplasm</location>
    </subcellularLocation>
</comment>
<keyword evidence="3 5" id="KW-0347">Helicase</keyword>
<dbReference type="InterPro" id="IPR000629">
    <property type="entry name" value="RNA-helicase_DEAD-box_CS"/>
</dbReference>
<organism evidence="10 11">
    <name type="scientific">Lacrimispora algidixylanolytica</name>
    <dbReference type="NCBI Taxonomy" id="94868"/>
    <lineage>
        <taxon>Bacteria</taxon>
        <taxon>Bacillati</taxon>
        <taxon>Bacillota</taxon>
        <taxon>Clostridia</taxon>
        <taxon>Lachnospirales</taxon>
        <taxon>Lachnospiraceae</taxon>
        <taxon>Lacrimispora</taxon>
    </lineage>
</organism>
<dbReference type="InterPro" id="IPR005580">
    <property type="entry name" value="DbpA/CsdA_RNA-bd_dom"/>
</dbReference>
<dbReference type="RefSeq" id="WP_120194966.1">
    <property type="nucleotide sequence ID" value="NZ_MCIA01000001.1"/>
</dbReference>
<feature type="domain" description="DEAD-box RNA helicase Q" evidence="9">
    <location>
        <begin position="4"/>
        <end position="32"/>
    </location>
</feature>
<dbReference type="GO" id="GO:0005829">
    <property type="term" value="C:cytosol"/>
    <property type="evidence" value="ECO:0007669"/>
    <property type="project" value="TreeGrafter"/>
</dbReference>
<dbReference type="EMBL" id="MCIA01000001">
    <property type="protein sequence ID" value="RKD35027.1"/>
    <property type="molecule type" value="Genomic_DNA"/>
</dbReference>
<accession>A0A419TC62</accession>
<reference evidence="10 11" key="1">
    <citation type="submission" date="2016-08" db="EMBL/GenBank/DDBJ databases">
        <title>A new outlook on sporulation: Clostridium algidixylanolyticum.</title>
        <authorList>
            <person name="Poppleton D.I."/>
            <person name="Gribaldo S."/>
        </authorList>
    </citation>
    <scope>NUCLEOTIDE SEQUENCE [LARGE SCALE GENOMIC DNA]</scope>
    <source>
        <strain evidence="10 11">SPL73</strain>
    </source>
</reference>
<evidence type="ECO:0000313" key="11">
    <source>
        <dbReference type="Proteomes" id="UP000284277"/>
    </source>
</evidence>
<dbReference type="HAMAP" id="MF_00965">
    <property type="entry name" value="DEAD_helicase_DbpA"/>
    <property type="match status" value="1"/>
</dbReference>
<dbReference type="GO" id="GO:0016887">
    <property type="term" value="F:ATP hydrolysis activity"/>
    <property type="evidence" value="ECO:0007669"/>
    <property type="project" value="RHEA"/>
</dbReference>
<feature type="domain" description="Helicase ATP-binding" evidence="7">
    <location>
        <begin position="35"/>
        <end position="205"/>
    </location>
</feature>
<keyword evidence="1 5" id="KW-0547">Nucleotide-binding</keyword>
<comment type="catalytic activity">
    <reaction evidence="5">
        <text>ATP + H2O = ADP + phosphate + H(+)</text>
        <dbReference type="Rhea" id="RHEA:13065"/>
        <dbReference type="ChEBI" id="CHEBI:15377"/>
        <dbReference type="ChEBI" id="CHEBI:15378"/>
        <dbReference type="ChEBI" id="CHEBI:30616"/>
        <dbReference type="ChEBI" id="CHEBI:43474"/>
        <dbReference type="ChEBI" id="CHEBI:456216"/>
        <dbReference type="EC" id="3.6.4.13"/>
    </reaction>
</comment>
<dbReference type="Pfam" id="PF00270">
    <property type="entry name" value="DEAD"/>
    <property type="match status" value="1"/>
</dbReference>
<dbReference type="InterPro" id="IPR044742">
    <property type="entry name" value="DEAD/DEAH_RhlB"/>
</dbReference>
<comment type="function">
    <text evidence="5">DEAD-box RNA helicase involved in the assembly of the 50S ribosomal subunit. Has an RNA-dependent ATPase activity, which is specific for 23S rRNA, and a 3' to 5' RNA helicase activity that uses the energy of ATP hydrolysis to destabilize and unwind short rRNA duplexes.</text>
</comment>
<dbReference type="CDD" id="cd00268">
    <property type="entry name" value="DEADc"/>
    <property type="match status" value="1"/>
</dbReference>
<dbReference type="PROSITE" id="PS51195">
    <property type="entry name" value="Q_MOTIF"/>
    <property type="match status" value="1"/>
</dbReference>
<sequence>MIHKSFSSFSLSEDIKKALQVLEYKVPTEVQESVIPLALEKTDLIVKAQTGSGKTAAYAIPICEMAEWLENKPQALILTPTRELAVQVKEEVTNIGRFKRIKATAIYGRHPFSIEKTELKQKNHVVVGTPGRVIDHIEKGTLPLSKISYLVIDEADRMLDMGFIEQVETIIKELKVERVTMLFSATMPDKIKKMSINDMRTPVYIDINEASVTTGDINHSICNTSEADKFELLNDITIMENPDSCIIFCSTKDRVDMVCERLNLMGYGARKIHGGMEQDDRISAMQRFKRGEFRYLVATDVAARGIDVESISLVINYDIPMEEETYVHRTGRTGRAGQKGKAITFVTQTQTRFLRGIETLIGFKIEERPNPEKDQVSRVKSSFEEKINAAPEIKKAKSDQLNKGIMKLQFNGGKKKKLRATNFVGVLSNLDGMTAEDIGIITIQETLTYVEILNSKGPLVLKQMKDTKISGKQLKVMKALDKR</sequence>
<protein>
    <recommendedName>
        <fullName evidence="5">ATP-dependent RNA helicase DbpA</fullName>
        <ecNumber evidence="5">3.6.4.13</ecNumber>
    </recommendedName>
</protein>
<evidence type="ECO:0000256" key="1">
    <source>
        <dbReference type="ARBA" id="ARBA00022741"/>
    </source>
</evidence>
<dbReference type="InterPro" id="IPR028619">
    <property type="entry name" value="DEAD_helicase_DbpA"/>
</dbReference>
<dbReference type="PROSITE" id="PS51192">
    <property type="entry name" value="HELICASE_ATP_BIND_1"/>
    <property type="match status" value="1"/>
</dbReference>
<comment type="caution">
    <text evidence="10">The sequence shown here is derived from an EMBL/GenBank/DDBJ whole genome shotgun (WGS) entry which is preliminary data.</text>
</comment>
<evidence type="ECO:0000256" key="2">
    <source>
        <dbReference type="ARBA" id="ARBA00022801"/>
    </source>
</evidence>
<dbReference type="InterPro" id="IPR050079">
    <property type="entry name" value="DEAD_box_RNA_helicase"/>
</dbReference>
<dbReference type="EC" id="3.6.4.13" evidence="5"/>
<dbReference type="PANTHER" id="PTHR47959:SF1">
    <property type="entry name" value="ATP-DEPENDENT RNA HELICASE DBPA"/>
    <property type="match status" value="1"/>
</dbReference>
<comment type="domain">
    <text evidence="5">Contains an N-terminal domain that binds non-specifically to RNA and a C-terminal domain that binds specifically and tightly to hairpin 92 of 23S rRNA.</text>
</comment>
<dbReference type="SUPFAM" id="SSF52540">
    <property type="entry name" value="P-loop containing nucleoside triphosphate hydrolases"/>
    <property type="match status" value="1"/>
</dbReference>
<feature type="short sequence motif" description="Q motif" evidence="6">
    <location>
        <begin position="4"/>
        <end position="32"/>
    </location>
</feature>
<dbReference type="GO" id="GO:0005524">
    <property type="term" value="F:ATP binding"/>
    <property type="evidence" value="ECO:0007669"/>
    <property type="project" value="UniProtKB-UniRule"/>
</dbReference>
<dbReference type="CDD" id="cd18787">
    <property type="entry name" value="SF2_C_DEAD"/>
    <property type="match status" value="1"/>
</dbReference>
<dbReference type="PROSITE" id="PS51194">
    <property type="entry name" value="HELICASE_CTER"/>
    <property type="match status" value="1"/>
</dbReference>
<keyword evidence="4 5" id="KW-0067">ATP-binding</keyword>
<dbReference type="InterPro" id="IPR014001">
    <property type="entry name" value="Helicase_ATP-bd"/>
</dbReference>
<dbReference type="Gene3D" id="3.30.70.330">
    <property type="match status" value="1"/>
</dbReference>
<keyword evidence="5" id="KW-0963">Cytoplasm</keyword>
<dbReference type="Gene3D" id="3.40.50.300">
    <property type="entry name" value="P-loop containing nucleotide triphosphate hydrolases"/>
    <property type="match status" value="2"/>
</dbReference>
<dbReference type="InterPro" id="IPR001650">
    <property type="entry name" value="Helicase_C-like"/>
</dbReference>
<evidence type="ECO:0000313" key="10">
    <source>
        <dbReference type="EMBL" id="RKD35027.1"/>
    </source>
</evidence>
<feature type="region of interest" description="Involved in 23S rRNA binding" evidence="5">
    <location>
        <begin position="406"/>
        <end position="483"/>
    </location>
</feature>
<feature type="domain" description="Helicase C-terminal" evidence="8">
    <location>
        <begin position="231"/>
        <end position="376"/>
    </location>
</feature>
<dbReference type="InterPro" id="IPR012677">
    <property type="entry name" value="Nucleotide-bd_a/b_plait_sf"/>
</dbReference>
<name>A0A419TC62_9FIRM</name>
<comment type="similarity">
    <text evidence="5">Belongs to the DEAD box helicase family. DbpA subfamily.</text>
</comment>
<dbReference type="Pfam" id="PF00271">
    <property type="entry name" value="Helicase_C"/>
    <property type="match status" value="1"/>
</dbReference>
<dbReference type="OrthoDB" id="9805696at2"/>
<dbReference type="InterPro" id="IPR011545">
    <property type="entry name" value="DEAD/DEAH_box_helicase_dom"/>
</dbReference>
<evidence type="ECO:0000256" key="3">
    <source>
        <dbReference type="ARBA" id="ARBA00022806"/>
    </source>
</evidence>
<gene>
    <name evidence="5" type="primary">dbpA</name>
    <name evidence="10" type="ORF">BET01_01360</name>
</gene>
<evidence type="ECO:0000256" key="4">
    <source>
        <dbReference type="ARBA" id="ARBA00022840"/>
    </source>
</evidence>
<dbReference type="Pfam" id="PF03880">
    <property type="entry name" value="DbpA"/>
    <property type="match status" value="1"/>
</dbReference>
<keyword evidence="5" id="KW-0694">RNA-binding</keyword>
<dbReference type="GO" id="GO:0003723">
    <property type="term" value="F:RNA binding"/>
    <property type="evidence" value="ECO:0007669"/>
    <property type="project" value="UniProtKB-UniRule"/>
</dbReference>
<keyword evidence="2 5" id="KW-0378">Hydrolase</keyword>
<dbReference type="PROSITE" id="PS00039">
    <property type="entry name" value="DEAD_ATP_HELICASE"/>
    <property type="match status" value="1"/>
</dbReference>
<dbReference type="PANTHER" id="PTHR47959">
    <property type="entry name" value="ATP-DEPENDENT RNA HELICASE RHLE-RELATED"/>
    <property type="match status" value="1"/>
</dbReference>
<dbReference type="Proteomes" id="UP000284277">
    <property type="component" value="Unassembled WGS sequence"/>
</dbReference>
<dbReference type="AlphaFoldDB" id="A0A419TC62"/>
<evidence type="ECO:0000259" key="7">
    <source>
        <dbReference type="PROSITE" id="PS51192"/>
    </source>
</evidence>
<keyword evidence="11" id="KW-1185">Reference proteome</keyword>
<dbReference type="InterPro" id="IPR014014">
    <property type="entry name" value="RNA_helicase_DEAD_Q_motif"/>
</dbReference>
<evidence type="ECO:0000259" key="8">
    <source>
        <dbReference type="PROSITE" id="PS51194"/>
    </source>
</evidence>
<evidence type="ECO:0000259" key="9">
    <source>
        <dbReference type="PROSITE" id="PS51195"/>
    </source>
</evidence>
<keyword evidence="5" id="KW-0690">Ribosome biogenesis</keyword>
<evidence type="ECO:0000256" key="6">
    <source>
        <dbReference type="PROSITE-ProRule" id="PRU00552"/>
    </source>
</evidence>
<proteinExistence type="inferred from homology"/>